<dbReference type="AlphaFoldDB" id="A0A0K9PGJ3"/>
<protein>
    <submittedName>
        <fullName evidence="1">Uncharacterized protein</fullName>
    </submittedName>
</protein>
<proteinExistence type="predicted"/>
<accession>A0A0K9PGJ3</accession>
<evidence type="ECO:0000313" key="2">
    <source>
        <dbReference type="Proteomes" id="UP000036987"/>
    </source>
</evidence>
<sequence>MTRKMLPEYPSSSPEKMISRRTFGQNLPQALEFPQTQNLDSPQLSDHFPKVISCENLLCTLPNSFSDEVKNPPIGQYSTKSCITGIVRSGIQFRTYLDSFRARFIPPSRMQDLPEFPSVISTAISVLLDCLSPFRPSPSSKLVLMCSGINTDSGPAISR</sequence>
<gene>
    <name evidence="1" type="ORF">ZOSMA_26G01120</name>
</gene>
<dbReference type="Proteomes" id="UP000036987">
    <property type="component" value="Unassembled WGS sequence"/>
</dbReference>
<name>A0A0K9PGJ3_ZOSMR</name>
<comment type="caution">
    <text evidence="1">The sequence shown here is derived from an EMBL/GenBank/DDBJ whole genome shotgun (WGS) entry which is preliminary data.</text>
</comment>
<dbReference type="EMBL" id="LFYR01000915">
    <property type="protein sequence ID" value="KMZ67362.1"/>
    <property type="molecule type" value="Genomic_DNA"/>
</dbReference>
<evidence type="ECO:0000313" key="1">
    <source>
        <dbReference type="EMBL" id="KMZ67362.1"/>
    </source>
</evidence>
<reference evidence="2" key="1">
    <citation type="journal article" date="2016" name="Nature">
        <title>The genome of the seagrass Zostera marina reveals angiosperm adaptation to the sea.</title>
        <authorList>
            <person name="Olsen J.L."/>
            <person name="Rouze P."/>
            <person name="Verhelst B."/>
            <person name="Lin Y.-C."/>
            <person name="Bayer T."/>
            <person name="Collen J."/>
            <person name="Dattolo E."/>
            <person name="De Paoli E."/>
            <person name="Dittami S."/>
            <person name="Maumus F."/>
            <person name="Michel G."/>
            <person name="Kersting A."/>
            <person name="Lauritano C."/>
            <person name="Lohaus R."/>
            <person name="Toepel M."/>
            <person name="Tonon T."/>
            <person name="Vanneste K."/>
            <person name="Amirebrahimi M."/>
            <person name="Brakel J."/>
            <person name="Bostroem C."/>
            <person name="Chovatia M."/>
            <person name="Grimwood J."/>
            <person name="Jenkins J.W."/>
            <person name="Jueterbock A."/>
            <person name="Mraz A."/>
            <person name="Stam W.T."/>
            <person name="Tice H."/>
            <person name="Bornberg-Bauer E."/>
            <person name="Green P.J."/>
            <person name="Pearson G.A."/>
            <person name="Procaccini G."/>
            <person name="Duarte C.M."/>
            <person name="Schmutz J."/>
            <person name="Reusch T.B.H."/>
            <person name="Van de Peer Y."/>
        </authorList>
    </citation>
    <scope>NUCLEOTIDE SEQUENCE [LARGE SCALE GENOMIC DNA]</scope>
    <source>
        <strain evidence="2">cv. Finnish</strain>
    </source>
</reference>
<organism evidence="1 2">
    <name type="scientific">Zostera marina</name>
    <name type="common">Eelgrass</name>
    <dbReference type="NCBI Taxonomy" id="29655"/>
    <lineage>
        <taxon>Eukaryota</taxon>
        <taxon>Viridiplantae</taxon>
        <taxon>Streptophyta</taxon>
        <taxon>Embryophyta</taxon>
        <taxon>Tracheophyta</taxon>
        <taxon>Spermatophyta</taxon>
        <taxon>Magnoliopsida</taxon>
        <taxon>Liliopsida</taxon>
        <taxon>Zosteraceae</taxon>
        <taxon>Zostera</taxon>
    </lineage>
</organism>
<keyword evidence="2" id="KW-1185">Reference proteome</keyword>